<dbReference type="InterPro" id="IPR027417">
    <property type="entry name" value="P-loop_NTPase"/>
</dbReference>
<keyword evidence="3" id="KW-1185">Reference proteome</keyword>
<sequence length="538" mass="58186">MDGGYVDLMLTGGNDNKSFGRLDFKVAIICALKLEYEAAILLFNPESIWDQSGHLFGRLDEDDNTYMHGRIGDHNIVPVLLPGQFGKVSAARVTTELIPGAGGAGGIDVLLGGVIVSTSVVQYDFGQYSPDRFHIKDTMKDNDILGMLETLDTGYGRAAIKKTTATLLQDLHRRDTSRTYTLPAATQDNLYRPSCRHKHRGAPTCECLNTTANGDSVCKLAIELSCEDLGCEEESACDYAASHKNKTWQLYAAATPASTARAILERYEKTDRITPSLLGTETFATNTKPTESSVASMPAGAGVHISAVTEVHVPTGSSSATTVIATISAGAETAVGGPEDEVDQESAATWPVPFSLKGNLINRPEILKPVMERYEVGQRRVALVGLGGIGKSQLAIKIAQEAKKPRSQEARKPGSQEARKPGSQEARKPGSQEARKTSRVFWVDPTTRCTTPFAWFTAGLWREENGWWTIILDNANDESVFFSGDPMPADFLPSTSNGSILVTSTNEKVAQMLTGGQKNVIRVRGTSEEEAVHLFKAL</sequence>
<evidence type="ECO:0000313" key="3">
    <source>
        <dbReference type="Proteomes" id="UP001172101"/>
    </source>
</evidence>
<evidence type="ECO:0000256" key="1">
    <source>
        <dbReference type="SAM" id="MobiDB-lite"/>
    </source>
</evidence>
<accession>A0AA40AJA0</accession>
<gene>
    <name evidence="2" type="ORF">B0T26DRAFT_750904</name>
</gene>
<dbReference type="Proteomes" id="UP001172101">
    <property type="component" value="Unassembled WGS sequence"/>
</dbReference>
<reference evidence="2" key="1">
    <citation type="submission" date="2023-06" db="EMBL/GenBank/DDBJ databases">
        <title>Genome-scale phylogeny and comparative genomics of the fungal order Sordariales.</title>
        <authorList>
            <consortium name="Lawrence Berkeley National Laboratory"/>
            <person name="Hensen N."/>
            <person name="Bonometti L."/>
            <person name="Westerberg I."/>
            <person name="Brannstrom I.O."/>
            <person name="Guillou S."/>
            <person name="Cros-Aarteil S."/>
            <person name="Calhoun S."/>
            <person name="Haridas S."/>
            <person name="Kuo A."/>
            <person name="Mondo S."/>
            <person name="Pangilinan J."/>
            <person name="Riley R."/>
            <person name="LaButti K."/>
            <person name="Andreopoulos B."/>
            <person name="Lipzen A."/>
            <person name="Chen C."/>
            <person name="Yanf M."/>
            <person name="Daum C."/>
            <person name="Ng V."/>
            <person name="Clum A."/>
            <person name="Steindorff A."/>
            <person name="Ohm R."/>
            <person name="Martin F."/>
            <person name="Silar P."/>
            <person name="Natvig D."/>
            <person name="Lalanne C."/>
            <person name="Gautier V."/>
            <person name="Ament-velasquez S.L."/>
            <person name="Kruys A."/>
            <person name="Hutchinson M.I."/>
            <person name="Powell A.J."/>
            <person name="Barry K."/>
            <person name="Miller A.N."/>
            <person name="Grigoriev I.V."/>
            <person name="Debuchy R."/>
            <person name="Gladieux P."/>
            <person name="Thoren M.H."/>
            <person name="Johannesson H."/>
        </authorList>
    </citation>
    <scope>NUCLEOTIDE SEQUENCE</scope>
    <source>
        <strain evidence="2">SMH2392-1A</strain>
    </source>
</reference>
<dbReference type="SUPFAM" id="SSF53167">
    <property type="entry name" value="Purine and uridine phosphorylases"/>
    <property type="match status" value="1"/>
</dbReference>
<dbReference type="InterPro" id="IPR053137">
    <property type="entry name" value="NLR-like"/>
</dbReference>
<dbReference type="GO" id="GO:0003824">
    <property type="term" value="F:catalytic activity"/>
    <property type="evidence" value="ECO:0007669"/>
    <property type="project" value="InterPro"/>
</dbReference>
<dbReference type="PANTHER" id="PTHR46082">
    <property type="entry name" value="ATP/GTP-BINDING PROTEIN-RELATED"/>
    <property type="match status" value="1"/>
</dbReference>
<proteinExistence type="predicted"/>
<evidence type="ECO:0000313" key="2">
    <source>
        <dbReference type="EMBL" id="KAK0716760.1"/>
    </source>
</evidence>
<evidence type="ECO:0008006" key="4">
    <source>
        <dbReference type="Google" id="ProtNLM"/>
    </source>
</evidence>
<dbReference type="Gene3D" id="3.40.50.300">
    <property type="entry name" value="P-loop containing nucleotide triphosphate hydrolases"/>
    <property type="match status" value="1"/>
</dbReference>
<dbReference type="SUPFAM" id="SSF52540">
    <property type="entry name" value="P-loop containing nucleoside triphosphate hydrolases"/>
    <property type="match status" value="1"/>
</dbReference>
<dbReference type="EMBL" id="JAUIRO010000004">
    <property type="protein sequence ID" value="KAK0716760.1"/>
    <property type="molecule type" value="Genomic_DNA"/>
</dbReference>
<dbReference type="RefSeq" id="XP_060295553.1">
    <property type="nucleotide sequence ID" value="XM_060445296.1"/>
</dbReference>
<dbReference type="PANTHER" id="PTHR46082:SF6">
    <property type="entry name" value="AAA+ ATPASE DOMAIN-CONTAINING PROTEIN-RELATED"/>
    <property type="match status" value="1"/>
</dbReference>
<dbReference type="Gene3D" id="3.40.50.1580">
    <property type="entry name" value="Nucleoside phosphorylase domain"/>
    <property type="match status" value="1"/>
</dbReference>
<dbReference type="GO" id="GO:0009116">
    <property type="term" value="P:nucleoside metabolic process"/>
    <property type="evidence" value="ECO:0007669"/>
    <property type="project" value="InterPro"/>
</dbReference>
<dbReference type="GeneID" id="85328566"/>
<feature type="region of interest" description="Disordered" evidence="1">
    <location>
        <begin position="400"/>
        <end position="439"/>
    </location>
</feature>
<organism evidence="2 3">
    <name type="scientific">Lasiosphaeria miniovina</name>
    <dbReference type="NCBI Taxonomy" id="1954250"/>
    <lineage>
        <taxon>Eukaryota</taxon>
        <taxon>Fungi</taxon>
        <taxon>Dikarya</taxon>
        <taxon>Ascomycota</taxon>
        <taxon>Pezizomycotina</taxon>
        <taxon>Sordariomycetes</taxon>
        <taxon>Sordariomycetidae</taxon>
        <taxon>Sordariales</taxon>
        <taxon>Lasiosphaeriaceae</taxon>
        <taxon>Lasiosphaeria</taxon>
    </lineage>
</organism>
<feature type="compositionally biased region" description="Basic and acidic residues" evidence="1">
    <location>
        <begin position="400"/>
        <end position="436"/>
    </location>
</feature>
<name>A0AA40AJA0_9PEZI</name>
<protein>
    <recommendedName>
        <fullName evidence="4">Nucleoside phosphorylase domain-containing protein</fullName>
    </recommendedName>
</protein>
<dbReference type="InterPro" id="IPR035994">
    <property type="entry name" value="Nucleoside_phosphorylase_sf"/>
</dbReference>
<comment type="caution">
    <text evidence="2">The sequence shown here is derived from an EMBL/GenBank/DDBJ whole genome shotgun (WGS) entry which is preliminary data.</text>
</comment>
<dbReference type="AlphaFoldDB" id="A0AA40AJA0"/>